<protein>
    <recommendedName>
        <fullName evidence="1">FAR1 domain-containing protein</fullName>
    </recommendedName>
</protein>
<evidence type="ECO:0000259" key="1">
    <source>
        <dbReference type="Pfam" id="PF03101"/>
    </source>
</evidence>
<reference evidence="2 3" key="1">
    <citation type="submission" date="2017-09" db="EMBL/GenBank/DDBJ databases">
        <authorList>
            <consortium name="International Durum Wheat Genome Sequencing Consortium (IDWGSC)"/>
            <person name="Milanesi L."/>
        </authorList>
    </citation>
    <scope>NUCLEOTIDE SEQUENCE [LARGE SCALE GENOMIC DNA]</scope>
    <source>
        <strain evidence="3">cv. Svevo</strain>
    </source>
</reference>
<dbReference type="EMBL" id="LT934115">
    <property type="protein sequence ID" value="VAH69578.1"/>
    <property type="molecule type" value="Genomic_DNA"/>
</dbReference>
<accession>A0A9R0RZ94</accession>
<dbReference type="Pfam" id="PF03101">
    <property type="entry name" value="FAR1"/>
    <property type="match status" value="1"/>
</dbReference>
<evidence type="ECO:0000313" key="2">
    <source>
        <dbReference type="EMBL" id="VAH69578.1"/>
    </source>
</evidence>
<dbReference type="PANTHER" id="PTHR47482:SF5">
    <property type="entry name" value="FAR1 DOMAIN-CONTAINING PROTEIN"/>
    <property type="match status" value="1"/>
</dbReference>
<organism evidence="2 3">
    <name type="scientific">Triticum turgidum subsp. durum</name>
    <name type="common">Durum wheat</name>
    <name type="synonym">Triticum durum</name>
    <dbReference type="NCBI Taxonomy" id="4567"/>
    <lineage>
        <taxon>Eukaryota</taxon>
        <taxon>Viridiplantae</taxon>
        <taxon>Streptophyta</taxon>
        <taxon>Embryophyta</taxon>
        <taxon>Tracheophyta</taxon>
        <taxon>Spermatophyta</taxon>
        <taxon>Magnoliopsida</taxon>
        <taxon>Liliopsida</taxon>
        <taxon>Poales</taxon>
        <taxon>Poaceae</taxon>
        <taxon>BOP clade</taxon>
        <taxon>Pooideae</taxon>
        <taxon>Triticodae</taxon>
        <taxon>Triticeae</taxon>
        <taxon>Triticinae</taxon>
        <taxon>Triticum</taxon>
    </lineage>
</organism>
<sequence length="66" mass="7458">MYSWECGFGIRYGKSRTNVKGAKSMQELLCNCGGKPKKANSTSSRTECPAMIRLLRTEDDGWYICE</sequence>
<feature type="domain" description="FAR1" evidence="1">
    <location>
        <begin position="2"/>
        <end position="65"/>
    </location>
</feature>
<evidence type="ECO:0000313" key="3">
    <source>
        <dbReference type="Proteomes" id="UP000324705"/>
    </source>
</evidence>
<dbReference type="AlphaFoldDB" id="A0A9R0RZ94"/>
<dbReference type="Gramene" id="TRITD3Av1G273850.1">
    <property type="protein sequence ID" value="TRITD3Av1G273850.1"/>
    <property type="gene ID" value="TRITD3Av1G273850"/>
</dbReference>
<dbReference type="Proteomes" id="UP000324705">
    <property type="component" value="Chromosome 3A"/>
</dbReference>
<proteinExistence type="predicted"/>
<dbReference type="InterPro" id="IPR004330">
    <property type="entry name" value="FAR1_DNA_bnd_dom"/>
</dbReference>
<keyword evidence="3" id="KW-1185">Reference proteome</keyword>
<name>A0A9R0RZ94_TRITD</name>
<dbReference type="PANTHER" id="PTHR47482">
    <property type="entry name" value="OS11G0632001 PROTEIN"/>
    <property type="match status" value="1"/>
</dbReference>
<gene>
    <name evidence="2" type="ORF">TRITD_3Av1G273850</name>
</gene>